<dbReference type="SUPFAM" id="SSF52540">
    <property type="entry name" value="P-loop containing nucleoside triphosphate hydrolases"/>
    <property type="match status" value="1"/>
</dbReference>
<dbReference type="RefSeq" id="WP_377459438.1">
    <property type="nucleotide sequence ID" value="NZ_JBHLUB010000030.1"/>
</dbReference>
<dbReference type="Pfam" id="PF00005">
    <property type="entry name" value="ABC_tran"/>
    <property type="match status" value="1"/>
</dbReference>
<dbReference type="PANTHER" id="PTHR43117">
    <property type="entry name" value="OSMOPROTECTANT IMPORT ATP-BINDING PROTEIN OSMV"/>
    <property type="match status" value="1"/>
</dbReference>
<evidence type="ECO:0000313" key="6">
    <source>
        <dbReference type="EMBL" id="MFC0582346.1"/>
    </source>
</evidence>
<reference evidence="6 7" key="1">
    <citation type="submission" date="2024-09" db="EMBL/GenBank/DDBJ databases">
        <authorList>
            <person name="Sun Q."/>
            <person name="Mori K."/>
        </authorList>
    </citation>
    <scope>NUCLEOTIDE SEQUENCE [LARGE SCALE GENOMIC DNA]</scope>
    <source>
        <strain evidence="6 7">NCAIM B.02604</strain>
    </source>
</reference>
<keyword evidence="2" id="KW-0813">Transport</keyword>
<evidence type="ECO:0000256" key="2">
    <source>
        <dbReference type="ARBA" id="ARBA00022448"/>
    </source>
</evidence>
<name>A0ABV6PB49_9MICC</name>
<evidence type="ECO:0000256" key="4">
    <source>
        <dbReference type="ARBA" id="ARBA00022840"/>
    </source>
</evidence>
<evidence type="ECO:0000259" key="5">
    <source>
        <dbReference type="PROSITE" id="PS50893"/>
    </source>
</evidence>
<dbReference type="SMART" id="SM00382">
    <property type="entry name" value="AAA"/>
    <property type="match status" value="1"/>
</dbReference>
<keyword evidence="7" id="KW-1185">Reference proteome</keyword>
<gene>
    <name evidence="6" type="ORF">ACFFFR_08135</name>
</gene>
<comment type="similarity">
    <text evidence="1">Belongs to the ABC transporter superfamily.</text>
</comment>
<proteinExistence type="inferred from homology"/>
<sequence length="371" mass="40380">MPKVQSHENATGAEPVVFDNVSKTYPDGSIGVQDINLTCEAGQITVFVGPSGCGKTTTLRMINRMIEPSDGQVFIGDTDTSTLDQTTLRRGIGYVIQSAGLFPHRTIIDNIATVPLLLGANRRQARADALELMTKVGLDQDMAKKYPHQLSGGQQQRVGVARPLASNPPVLLMDEPFSAVDPIVRSDLQAELLRLQSELAKTVVLVTHDLDEAIMLADKLVLFEQGGRIAHEGTPEDLLLRPASAFVRDFTGDSGIRWLSTLSTSELEPGKARPVEPDLVQVEDTDWFLTLDEHEAPLLWQQREGATVTVQVPCRSTYTHGQDPVRVAFDSAVLSPVSLAVATDASNRFLGFSGMDDFSAVIAAERRKPRV</sequence>
<organism evidence="6 7">
    <name type="scientific">Micrococcoides hystricis</name>
    <dbReference type="NCBI Taxonomy" id="1572761"/>
    <lineage>
        <taxon>Bacteria</taxon>
        <taxon>Bacillati</taxon>
        <taxon>Actinomycetota</taxon>
        <taxon>Actinomycetes</taxon>
        <taxon>Micrococcales</taxon>
        <taxon>Micrococcaceae</taxon>
        <taxon>Micrococcoides</taxon>
    </lineage>
</organism>
<dbReference type="Gene3D" id="3.40.50.300">
    <property type="entry name" value="P-loop containing nucleotide triphosphate hydrolases"/>
    <property type="match status" value="1"/>
</dbReference>
<protein>
    <submittedName>
        <fullName evidence="6">ABC transporter ATP-binding protein</fullName>
    </submittedName>
</protein>
<feature type="domain" description="ABC transporter" evidence="5">
    <location>
        <begin position="16"/>
        <end position="251"/>
    </location>
</feature>
<dbReference type="Proteomes" id="UP001589862">
    <property type="component" value="Unassembled WGS sequence"/>
</dbReference>
<dbReference type="InterPro" id="IPR027417">
    <property type="entry name" value="P-loop_NTPase"/>
</dbReference>
<accession>A0ABV6PB49</accession>
<dbReference type="PANTHER" id="PTHR43117:SF4">
    <property type="entry name" value="OSMOPROTECTANT IMPORT ATP-BINDING PROTEIN OSMV"/>
    <property type="match status" value="1"/>
</dbReference>
<dbReference type="EMBL" id="JBHLUB010000030">
    <property type="protein sequence ID" value="MFC0582346.1"/>
    <property type="molecule type" value="Genomic_DNA"/>
</dbReference>
<dbReference type="InterPro" id="IPR003439">
    <property type="entry name" value="ABC_transporter-like_ATP-bd"/>
</dbReference>
<dbReference type="PROSITE" id="PS50893">
    <property type="entry name" value="ABC_TRANSPORTER_2"/>
    <property type="match status" value="1"/>
</dbReference>
<evidence type="ECO:0000313" key="7">
    <source>
        <dbReference type="Proteomes" id="UP001589862"/>
    </source>
</evidence>
<dbReference type="InterPro" id="IPR003593">
    <property type="entry name" value="AAA+_ATPase"/>
</dbReference>
<dbReference type="GO" id="GO:0005524">
    <property type="term" value="F:ATP binding"/>
    <property type="evidence" value="ECO:0007669"/>
    <property type="project" value="UniProtKB-KW"/>
</dbReference>
<evidence type="ECO:0000256" key="3">
    <source>
        <dbReference type="ARBA" id="ARBA00022741"/>
    </source>
</evidence>
<comment type="caution">
    <text evidence="6">The sequence shown here is derived from an EMBL/GenBank/DDBJ whole genome shotgun (WGS) entry which is preliminary data.</text>
</comment>
<keyword evidence="4 6" id="KW-0067">ATP-binding</keyword>
<evidence type="ECO:0000256" key="1">
    <source>
        <dbReference type="ARBA" id="ARBA00005417"/>
    </source>
</evidence>
<keyword evidence="3" id="KW-0547">Nucleotide-binding</keyword>